<name>A0A6C0AMG1_9ZZZZ</name>
<organism evidence="3">
    <name type="scientific">viral metagenome</name>
    <dbReference type="NCBI Taxonomy" id="1070528"/>
    <lineage>
        <taxon>unclassified sequences</taxon>
        <taxon>metagenomes</taxon>
        <taxon>organismal metagenomes</taxon>
    </lineage>
</organism>
<keyword evidence="2" id="KW-0812">Transmembrane</keyword>
<proteinExistence type="predicted"/>
<dbReference type="AlphaFoldDB" id="A0A6C0AMG1"/>
<dbReference type="EMBL" id="MN740728">
    <property type="protein sequence ID" value="QHS80968.1"/>
    <property type="molecule type" value="Genomic_DNA"/>
</dbReference>
<accession>A0A6C0AMG1</accession>
<protein>
    <submittedName>
        <fullName evidence="3">Uncharacterized protein</fullName>
    </submittedName>
</protein>
<evidence type="ECO:0000256" key="1">
    <source>
        <dbReference type="SAM" id="MobiDB-lite"/>
    </source>
</evidence>
<keyword evidence="2" id="KW-1133">Transmembrane helix</keyword>
<feature type="compositionally biased region" description="Basic and acidic residues" evidence="1">
    <location>
        <begin position="203"/>
        <end position="219"/>
    </location>
</feature>
<sequence length="231" mass="25471">MESPRSMTFSSYSFFIVIAILIAVGVGLIASSIFSRMNTVPSGLKHEGFQGPAFGVSDLPCGQESAEARAVLELFKNKSSSTEEGGPDLKELKQILTKLCCMKHDLMGATQVVQSMLYIPYNNTHDRENPADTLARCFTKSISPRDLDITFATWKQRAIVLISKLCTSYNFSSSETEQANNLFTGVWTDVFSIAKNACSPRPKNTENESPRDPKGRIPETVEDLGPYGGYY</sequence>
<evidence type="ECO:0000313" key="3">
    <source>
        <dbReference type="EMBL" id="QHS80968.1"/>
    </source>
</evidence>
<keyword evidence="2" id="KW-0472">Membrane</keyword>
<feature type="transmembrane region" description="Helical" evidence="2">
    <location>
        <begin position="12"/>
        <end position="35"/>
    </location>
</feature>
<feature type="region of interest" description="Disordered" evidence="1">
    <location>
        <begin position="198"/>
        <end position="231"/>
    </location>
</feature>
<evidence type="ECO:0000256" key="2">
    <source>
        <dbReference type="SAM" id="Phobius"/>
    </source>
</evidence>
<reference evidence="3" key="1">
    <citation type="journal article" date="2020" name="Nature">
        <title>Giant virus diversity and host interactions through global metagenomics.</title>
        <authorList>
            <person name="Schulz F."/>
            <person name="Roux S."/>
            <person name="Paez-Espino D."/>
            <person name="Jungbluth S."/>
            <person name="Walsh D.A."/>
            <person name="Denef V.J."/>
            <person name="McMahon K.D."/>
            <person name="Konstantinidis K.T."/>
            <person name="Eloe-Fadrosh E.A."/>
            <person name="Kyrpides N.C."/>
            <person name="Woyke T."/>
        </authorList>
    </citation>
    <scope>NUCLEOTIDE SEQUENCE</scope>
    <source>
        <strain evidence="3">GVMAG-S-1101161-73</strain>
    </source>
</reference>